<accession>A0A8E2DJ46</accession>
<evidence type="ECO:0000313" key="6">
    <source>
        <dbReference type="EMBL" id="OCH88932.1"/>
    </source>
</evidence>
<dbReference type="PANTHER" id="PTHR30457:SF0">
    <property type="entry name" value="PHOSPHATASE, PUTATIVE (AFU_ORTHOLOGUE AFUA_4G01070)-RELATED"/>
    <property type="match status" value="1"/>
</dbReference>
<dbReference type="GO" id="GO:0046872">
    <property type="term" value="F:metal ion binding"/>
    <property type="evidence" value="ECO:0007669"/>
    <property type="project" value="UniProtKB-KW"/>
</dbReference>
<dbReference type="AlphaFoldDB" id="A0A8E2DJ46"/>
<evidence type="ECO:0000256" key="4">
    <source>
        <dbReference type="SAM" id="SignalP"/>
    </source>
</evidence>
<reference evidence="6 7" key="1">
    <citation type="submission" date="2016-07" db="EMBL/GenBank/DDBJ databases">
        <title>Draft genome of the white-rot fungus Obba rivulosa 3A-2.</title>
        <authorList>
            <consortium name="DOE Joint Genome Institute"/>
            <person name="Miettinen O."/>
            <person name="Riley R."/>
            <person name="Acob R."/>
            <person name="Barry K."/>
            <person name="Cullen D."/>
            <person name="De Vries R."/>
            <person name="Hainaut M."/>
            <person name="Hatakka A."/>
            <person name="Henrissat B."/>
            <person name="Hilden K."/>
            <person name="Kuo R."/>
            <person name="Labutti K."/>
            <person name="Lipzen A."/>
            <person name="Makela M.R."/>
            <person name="Sandor L."/>
            <person name="Spatafora J.W."/>
            <person name="Grigoriev I.V."/>
            <person name="Hibbett D.S."/>
        </authorList>
    </citation>
    <scope>NUCLEOTIDE SEQUENCE [LARGE SCALE GENOMIC DNA]</scope>
    <source>
        <strain evidence="6 7">3A-2</strain>
    </source>
</reference>
<evidence type="ECO:0000259" key="5">
    <source>
        <dbReference type="Pfam" id="PF01975"/>
    </source>
</evidence>
<dbReference type="Pfam" id="PF01975">
    <property type="entry name" value="SurE"/>
    <property type="match status" value="1"/>
</dbReference>
<dbReference type="SUPFAM" id="SSF64167">
    <property type="entry name" value="SurE-like"/>
    <property type="match status" value="1"/>
</dbReference>
<organism evidence="6 7">
    <name type="scientific">Obba rivulosa</name>
    <dbReference type="NCBI Taxonomy" id="1052685"/>
    <lineage>
        <taxon>Eukaryota</taxon>
        <taxon>Fungi</taxon>
        <taxon>Dikarya</taxon>
        <taxon>Basidiomycota</taxon>
        <taxon>Agaricomycotina</taxon>
        <taxon>Agaricomycetes</taxon>
        <taxon>Polyporales</taxon>
        <taxon>Gelatoporiaceae</taxon>
        <taxon>Obba</taxon>
    </lineage>
</organism>
<dbReference type="InterPro" id="IPR030048">
    <property type="entry name" value="SurE"/>
</dbReference>
<dbReference type="InterPro" id="IPR036523">
    <property type="entry name" value="SurE-like_sf"/>
</dbReference>
<keyword evidence="7" id="KW-1185">Reference proteome</keyword>
<dbReference type="Gene3D" id="3.40.1210.10">
    <property type="entry name" value="Survival protein SurE-like phosphatase/nucleotidase"/>
    <property type="match status" value="1"/>
</dbReference>
<evidence type="ECO:0000256" key="2">
    <source>
        <dbReference type="ARBA" id="ARBA00022723"/>
    </source>
</evidence>
<proteinExistence type="inferred from homology"/>
<feature type="chain" id="PRO_5034472035" evidence="4">
    <location>
        <begin position="22"/>
        <end position="307"/>
    </location>
</feature>
<protein>
    <submittedName>
        <fullName evidence="6">Sure-like protein</fullName>
    </submittedName>
</protein>
<dbReference type="Proteomes" id="UP000250043">
    <property type="component" value="Unassembled WGS sequence"/>
</dbReference>
<sequence length="307" mass="31662">MFTGGLFLKLFVLSFAVAARSQNVVLTNDDGWATANIRAQYDSLTAGGFNVVLSAPAENQSGTGSLSKTPVPLTEPCEFDTCPAGSPAEGFNVSDPHLNYVNAFPVDAARYGIQTLAPEFFDGSGPDFVVSGPNVGSNLGIIAIFSGTVGAACEAAQEGFPSAAFSGMNGSQVSYTTLDSDPDASSTTAARIYAALTTHLVQIITSSGPAPLLPDNVTLNVNFASIDDCPDASSYQWVLSRLIENPFASDVTTCGSSHLPSESSVISTGCFASVTVISATTKLDVSAAVQQAVMERLSGLPFSCLPS</sequence>
<dbReference type="OrthoDB" id="4018688at2759"/>
<evidence type="ECO:0000256" key="1">
    <source>
        <dbReference type="ARBA" id="ARBA00011062"/>
    </source>
</evidence>
<feature type="domain" description="Survival protein SurE-like phosphatase/nucleotidase" evidence="5">
    <location>
        <begin position="24"/>
        <end position="232"/>
    </location>
</feature>
<keyword evidence="4" id="KW-0732">Signal</keyword>
<evidence type="ECO:0000313" key="7">
    <source>
        <dbReference type="Proteomes" id="UP000250043"/>
    </source>
</evidence>
<keyword evidence="3" id="KW-0378">Hydrolase</keyword>
<name>A0A8E2DJ46_9APHY</name>
<dbReference type="InterPro" id="IPR002828">
    <property type="entry name" value="SurE-like_Pase/nucleotidase"/>
</dbReference>
<evidence type="ECO:0000256" key="3">
    <source>
        <dbReference type="ARBA" id="ARBA00022801"/>
    </source>
</evidence>
<dbReference type="GO" id="GO:0008252">
    <property type="term" value="F:nucleotidase activity"/>
    <property type="evidence" value="ECO:0007669"/>
    <property type="project" value="InterPro"/>
</dbReference>
<feature type="signal peptide" evidence="4">
    <location>
        <begin position="1"/>
        <end position="21"/>
    </location>
</feature>
<comment type="similarity">
    <text evidence="1">Belongs to the SurE nucleotidase family.</text>
</comment>
<keyword evidence="2" id="KW-0479">Metal-binding</keyword>
<dbReference type="EMBL" id="KV722439">
    <property type="protein sequence ID" value="OCH88932.1"/>
    <property type="molecule type" value="Genomic_DNA"/>
</dbReference>
<dbReference type="PANTHER" id="PTHR30457">
    <property type="entry name" value="5'-NUCLEOTIDASE SURE"/>
    <property type="match status" value="1"/>
</dbReference>
<gene>
    <name evidence="6" type="ORF">OBBRIDRAFT_779225</name>
</gene>